<accession>A0A0E9QQA9</accession>
<dbReference type="EMBL" id="GBXM01089583">
    <property type="protein sequence ID" value="JAH18994.1"/>
    <property type="molecule type" value="Transcribed_RNA"/>
</dbReference>
<organism evidence="1">
    <name type="scientific">Anguilla anguilla</name>
    <name type="common">European freshwater eel</name>
    <name type="synonym">Muraena anguilla</name>
    <dbReference type="NCBI Taxonomy" id="7936"/>
    <lineage>
        <taxon>Eukaryota</taxon>
        <taxon>Metazoa</taxon>
        <taxon>Chordata</taxon>
        <taxon>Craniata</taxon>
        <taxon>Vertebrata</taxon>
        <taxon>Euteleostomi</taxon>
        <taxon>Actinopterygii</taxon>
        <taxon>Neopterygii</taxon>
        <taxon>Teleostei</taxon>
        <taxon>Anguilliformes</taxon>
        <taxon>Anguillidae</taxon>
        <taxon>Anguilla</taxon>
    </lineage>
</organism>
<protein>
    <submittedName>
        <fullName evidence="1">Uncharacterized protein</fullName>
    </submittedName>
</protein>
<proteinExistence type="predicted"/>
<reference evidence="1" key="1">
    <citation type="submission" date="2014-11" db="EMBL/GenBank/DDBJ databases">
        <authorList>
            <person name="Amaro Gonzalez C."/>
        </authorList>
    </citation>
    <scope>NUCLEOTIDE SEQUENCE</scope>
</reference>
<sequence length="27" mass="3279">MYHLKKYVKIMPGQMCNLKIVPTRSLW</sequence>
<evidence type="ECO:0000313" key="1">
    <source>
        <dbReference type="EMBL" id="JAH18994.1"/>
    </source>
</evidence>
<dbReference type="AlphaFoldDB" id="A0A0E9QQA9"/>
<name>A0A0E9QQA9_ANGAN</name>
<reference evidence="1" key="2">
    <citation type="journal article" date="2015" name="Fish Shellfish Immunol.">
        <title>Early steps in the European eel (Anguilla anguilla)-Vibrio vulnificus interaction in the gills: Role of the RtxA13 toxin.</title>
        <authorList>
            <person name="Callol A."/>
            <person name="Pajuelo D."/>
            <person name="Ebbesson L."/>
            <person name="Teles M."/>
            <person name="MacKenzie S."/>
            <person name="Amaro C."/>
        </authorList>
    </citation>
    <scope>NUCLEOTIDE SEQUENCE</scope>
</reference>